<gene>
    <name evidence="1" type="ORF">MM415A00367_0025</name>
    <name evidence="2" type="ORF">MM415B02168_0007</name>
</gene>
<accession>A0A6M3KLG5</accession>
<evidence type="ECO:0000313" key="2">
    <source>
        <dbReference type="EMBL" id="QJA85861.1"/>
    </source>
</evidence>
<dbReference type="AlphaFoldDB" id="A0A6M3KLG5"/>
<dbReference type="EMBL" id="MT142497">
    <property type="protein sequence ID" value="QJA82837.1"/>
    <property type="molecule type" value="Genomic_DNA"/>
</dbReference>
<sequence length="149" mass="16516">MFGSLFCTIGKALGGCKDVTPVIQPCATIGLNLASSILLDKLDEIQDADGAAIYLPDNELKIYKKVDVQEAHELEEVASIKYIAEIHDCDDFAAKLFGKFAGLVWSNLHALCFFIDETNTFYFIEPQTGKISQTLEGWQGSDIRFFIGR</sequence>
<evidence type="ECO:0008006" key="3">
    <source>
        <dbReference type="Google" id="ProtNLM"/>
    </source>
</evidence>
<dbReference type="EMBL" id="MT142599">
    <property type="protein sequence ID" value="QJA85861.1"/>
    <property type="molecule type" value="Genomic_DNA"/>
</dbReference>
<reference evidence="1" key="1">
    <citation type="submission" date="2020-03" db="EMBL/GenBank/DDBJ databases">
        <title>The deep terrestrial virosphere.</title>
        <authorList>
            <person name="Holmfeldt K."/>
            <person name="Nilsson E."/>
            <person name="Simone D."/>
            <person name="Lopez-Fernandez M."/>
            <person name="Wu X."/>
            <person name="de Brujin I."/>
            <person name="Lundin D."/>
            <person name="Andersson A."/>
            <person name="Bertilsson S."/>
            <person name="Dopson M."/>
        </authorList>
    </citation>
    <scope>NUCLEOTIDE SEQUENCE</scope>
    <source>
        <strain evidence="1">MM415A00367</strain>
        <strain evidence="2">MM415B02168</strain>
    </source>
</reference>
<dbReference type="Gene3D" id="3.30.460.70">
    <property type="match status" value="1"/>
</dbReference>
<proteinExistence type="predicted"/>
<evidence type="ECO:0000313" key="1">
    <source>
        <dbReference type="EMBL" id="QJA82837.1"/>
    </source>
</evidence>
<protein>
    <recommendedName>
        <fullName evidence="3">Agglutinin C-terminal domain-containing protein</fullName>
    </recommendedName>
</protein>
<name>A0A6M3KLG5_9ZZZZ</name>
<organism evidence="1">
    <name type="scientific">viral metagenome</name>
    <dbReference type="NCBI Taxonomy" id="1070528"/>
    <lineage>
        <taxon>unclassified sequences</taxon>
        <taxon>metagenomes</taxon>
        <taxon>organismal metagenomes</taxon>
    </lineage>
</organism>